<reference evidence="2 3" key="1">
    <citation type="journal article" date="2012" name="Environ. Microbiol.">
        <title>The genome of the ammonia-oxidizing Candidatus Nitrososphaera gargensis: insights into metabolic versatility and environmental adaptations.</title>
        <authorList>
            <person name="Spang A."/>
            <person name="Poehlein A."/>
            <person name="Offre P."/>
            <person name="Zumbragel S."/>
            <person name="Haider S."/>
            <person name="Rychlik N."/>
            <person name="Nowka B."/>
            <person name="Schmeisser C."/>
            <person name="Lebedeva E.V."/>
            <person name="Rattei T."/>
            <person name="Bohm C."/>
            <person name="Schmid M."/>
            <person name="Galushko A."/>
            <person name="Hatzenpichler R."/>
            <person name="Weinmaier T."/>
            <person name="Daniel R."/>
            <person name="Schleper C."/>
            <person name="Spieck E."/>
            <person name="Streit W."/>
            <person name="Wagner M."/>
        </authorList>
    </citation>
    <scope>NUCLEOTIDE SEQUENCE [LARGE SCALE GENOMIC DNA]</scope>
    <source>
        <strain evidence="3">Ga9.2</strain>
    </source>
</reference>
<sequence>MGLIQEKLDLLSSMIYHLDKMKYKYDAIAFMHQQTTPQERYAFNQDEWNELVRDIDEKIKNRYYLLNRKVLEKWVWAKNLRTHPKSIEIMPELRKMLVEEYNQIIDKHLNNLQDIVPKITPDEETGSRDKQTDAQESPIK</sequence>
<evidence type="ECO:0000313" key="3">
    <source>
        <dbReference type="Proteomes" id="UP000008037"/>
    </source>
</evidence>
<name>K0IF58_NITGG</name>
<dbReference type="InParanoid" id="K0IF58"/>
<protein>
    <submittedName>
        <fullName evidence="2">Uncharacterized protein</fullName>
    </submittedName>
</protein>
<organism evidence="2 3">
    <name type="scientific">Nitrososphaera gargensis (strain Ga9.2)</name>
    <dbReference type="NCBI Taxonomy" id="1237085"/>
    <lineage>
        <taxon>Archaea</taxon>
        <taxon>Nitrososphaerota</taxon>
        <taxon>Nitrososphaeria</taxon>
        <taxon>Nitrososphaerales</taxon>
        <taxon>Nitrososphaeraceae</taxon>
        <taxon>Nitrososphaera</taxon>
    </lineage>
</organism>
<dbReference type="EMBL" id="CP002408">
    <property type="protein sequence ID" value="AFU57448.1"/>
    <property type="molecule type" value="Genomic_DNA"/>
</dbReference>
<evidence type="ECO:0000313" key="2">
    <source>
        <dbReference type="EMBL" id="AFU57448.1"/>
    </source>
</evidence>
<dbReference type="BioCyc" id="CNIT1237085:G1324-502-MONOMER"/>
<accession>K0IF58</accession>
<dbReference type="KEGG" id="nga:Ngar_c05040"/>
<gene>
    <name evidence="2" type="ordered locus">Ngar_c05040</name>
</gene>
<keyword evidence="3" id="KW-1185">Reference proteome</keyword>
<evidence type="ECO:0000256" key="1">
    <source>
        <dbReference type="SAM" id="MobiDB-lite"/>
    </source>
</evidence>
<dbReference type="Proteomes" id="UP000008037">
    <property type="component" value="Chromosome"/>
</dbReference>
<dbReference type="AlphaFoldDB" id="K0IF58"/>
<feature type="region of interest" description="Disordered" evidence="1">
    <location>
        <begin position="117"/>
        <end position="140"/>
    </location>
</feature>
<proteinExistence type="predicted"/>
<feature type="compositionally biased region" description="Basic and acidic residues" evidence="1">
    <location>
        <begin position="125"/>
        <end position="140"/>
    </location>
</feature>
<dbReference type="HOGENOM" id="CLU_1830649_0_0_2"/>